<feature type="domain" description="NADP-dependent oxidoreductase" evidence="2">
    <location>
        <begin position="29"/>
        <end position="298"/>
    </location>
</feature>
<reference evidence="3 4" key="1">
    <citation type="submission" date="2015-07" db="EMBL/GenBank/DDBJ databases">
        <authorList>
            <person name="Noorani M."/>
        </authorList>
    </citation>
    <scope>NUCLEOTIDE SEQUENCE [LARGE SCALE GENOMIC DNA]</scope>
    <source>
        <strain evidence="3">BBA 69670</strain>
    </source>
</reference>
<dbReference type="InterPro" id="IPR023210">
    <property type="entry name" value="NADP_OxRdtase_dom"/>
</dbReference>
<evidence type="ECO:0000256" key="1">
    <source>
        <dbReference type="ARBA" id="ARBA00023002"/>
    </source>
</evidence>
<keyword evidence="4" id="KW-1185">Reference proteome</keyword>
<organism evidence="3 4">
    <name type="scientific">Rhizoctonia solani</name>
    <dbReference type="NCBI Taxonomy" id="456999"/>
    <lineage>
        <taxon>Eukaryota</taxon>
        <taxon>Fungi</taxon>
        <taxon>Dikarya</taxon>
        <taxon>Basidiomycota</taxon>
        <taxon>Agaricomycotina</taxon>
        <taxon>Agaricomycetes</taxon>
        <taxon>Cantharellales</taxon>
        <taxon>Ceratobasidiaceae</taxon>
        <taxon>Rhizoctonia</taxon>
    </lineage>
</organism>
<dbReference type="GO" id="GO:0016491">
    <property type="term" value="F:oxidoreductase activity"/>
    <property type="evidence" value="ECO:0007669"/>
    <property type="project" value="UniProtKB-KW"/>
</dbReference>
<name>A0A0K6GER0_9AGAM</name>
<dbReference type="PANTHER" id="PTHR43625:SF78">
    <property type="entry name" value="PYRIDOXAL REDUCTASE-RELATED"/>
    <property type="match status" value="1"/>
</dbReference>
<evidence type="ECO:0000313" key="3">
    <source>
        <dbReference type="EMBL" id="CUA76879.1"/>
    </source>
</evidence>
<dbReference type="Pfam" id="PF00248">
    <property type="entry name" value="Aldo_ket_red"/>
    <property type="match status" value="1"/>
</dbReference>
<keyword evidence="1" id="KW-0560">Oxidoreductase</keyword>
<dbReference type="AlphaFoldDB" id="A0A0K6GER0"/>
<dbReference type="Proteomes" id="UP000044841">
    <property type="component" value="Unassembled WGS sequence"/>
</dbReference>
<dbReference type="InterPro" id="IPR036812">
    <property type="entry name" value="NAD(P)_OxRdtase_dom_sf"/>
</dbReference>
<dbReference type="EMBL" id="CYGV01001733">
    <property type="protein sequence ID" value="CUA76879.1"/>
    <property type="molecule type" value="Genomic_DNA"/>
</dbReference>
<proteinExistence type="predicted"/>
<protein>
    <submittedName>
        <fullName evidence="3">Pyridoxine 4-dehydrogenase</fullName>
    </submittedName>
</protein>
<evidence type="ECO:0000259" key="2">
    <source>
        <dbReference type="Pfam" id="PF00248"/>
    </source>
</evidence>
<accession>A0A0K6GER0</accession>
<dbReference type="SUPFAM" id="SSF51430">
    <property type="entry name" value="NAD(P)-linked oxidoreductase"/>
    <property type="match status" value="1"/>
</dbReference>
<dbReference type="CDD" id="cd19077">
    <property type="entry name" value="AKR_AKR8A1-2"/>
    <property type="match status" value="1"/>
</dbReference>
<gene>
    <name evidence="3" type="ORF">RSOLAG22IIIB_02357</name>
</gene>
<evidence type="ECO:0000313" key="4">
    <source>
        <dbReference type="Proteomes" id="UP000044841"/>
    </source>
</evidence>
<dbReference type="InterPro" id="IPR050791">
    <property type="entry name" value="Aldo-Keto_reductase"/>
</dbReference>
<dbReference type="PANTHER" id="PTHR43625">
    <property type="entry name" value="AFLATOXIN B1 ALDEHYDE REDUCTASE"/>
    <property type="match status" value="1"/>
</dbReference>
<sequence length="318" mass="34659">MSMTSVPEPPSDEQCFESIIAGIKAAPPGVKVFLNAGEFYGTFQNINANLDLLNRFFTKYPEYAERTFLSVKGTATVSEHGFAWDSSPAGLGRSINNIIEKLGPNKKLDLFEPARVDPKVPIEETMAVLNEYVKSGKIGSIGLSECSAATLERASKVGKVAAVEIEVSFWSYEEETRKVILKAAEIGAVVAAYSPLGQGVLTGNLNPAQLHKDDYRKHYPRFQEEAFENNMKLVDALKIIAEKKSITPAQLCLAWVSSLGPHVVPIPSSTRGARTLENVSAASIELSEQDLEEIKGAIEAHPVSGDRYGKEIMKTVWG</sequence>
<dbReference type="Gene3D" id="3.20.20.100">
    <property type="entry name" value="NADP-dependent oxidoreductase domain"/>
    <property type="match status" value="1"/>
</dbReference>
<dbReference type="GO" id="GO:0005737">
    <property type="term" value="C:cytoplasm"/>
    <property type="evidence" value="ECO:0007669"/>
    <property type="project" value="TreeGrafter"/>
</dbReference>